<reference evidence="1 2" key="1">
    <citation type="submission" date="2018-08" db="EMBL/GenBank/DDBJ databases">
        <title>Pallidiluteibacterium maritimus gen. nov., sp. nov., isolated from coastal sediment.</title>
        <authorList>
            <person name="Zhou L.Y."/>
        </authorList>
    </citation>
    <scope>NUCLEOTIDE SEQUENCE [LARGE SCALE GENOMIC DNA]</scope>
    <source>
        <strain evidence="1 2">XSD2</strain>
    </source>
</reference>
<dbReference type="InterPro" id="IPR046037">
    <property type="entry name" value="DUF5995"/>
</dbReference>
<dbReference type="Proteomes" id="UP000265926">
    <property type="component" value="Unassembled WGS sequence"/>
</dbReference>
<dbReference type="AlphaFoldDB" id="A0A399SW18"/>
<keyword evidence="2" id="KW-1185">Reference proteome</keyword>
<accession>A0A399SW18</accession>
<dbReference type="Pfam" id="PF19458">
    <property type="entry name" value="DUF5995"/>
    <property type="match status" value="1"/>
</dbReference>
<protein>
    <submittedName>
        <fullName evidence="1">Uncharacterized protein</fullName>
    </submittedName>
</protein>
<dbReference type="EMBL" id="QWGR01000014">
    <property type="protein sequence ID" value="RIJ46431.1"/>
    <property type="molecule type" value="Genomic_DNA"/>
</dbReference>
<dbReference type="OrthoDB" id="583431at2"/>
<proteinExistence type="predicted"/>
<sequence>MNRKPVNSIDDVIEILDSIIQESIKDEDTLGYFAALYQRVTIEVKEGIKANRFDDGPRMEKLDVIFAKRYIDAYYDWHKGRPVSLSWEKAFQQAENKQLLVIQHLLLGMNAHINLDLGVAAVEVSDAGSIGSLENDFKQINEILSSLVNEVQENLSSIWPFLRKILSLSGKVDNYVVDFSMKVARDGAWKFATELVKYKQSDRPEQLSIRDQKVARIEQIVTRPGKWIQFIIWIIRLTEKGTVAEKTEKLTR</sequence>
<evidence type="ECO:0000313" key="1">
    <source>
        <dbReference type="EMBL" id="RIJ46431.1"/>
    </source>
</evidence>
<comment type="caution">
    <text evidence="1">The sequence shown here is derived from an EMBL/GenBank/DDBJ whole genome shotgun (WGS) entry which is preliminary data.</text>
</comment>
<name>A0A399SW18_9BACT</name>
<evidence type="ECO:0000313" key="2">
    <source>
        <dbReference type="Proteomes" id="UP000265926"/>
    </source>
</evidence>
<dbReference type="RefSeq" id="WP_119439497.1">
    <property type="nucleotide sequence ID" value="NZ_QWGR01000014.1"/>
</dbReference>
<gene>
    <name evidence="1" type="ORF">D1614_18630</name>
</gene>
<organism evidence="1 2">
    <name type="scientific">Maribellus luteus</name>
    <dbReference type="NCBI Taxonomy" id="2305463"/>
    <lineage>
        <taxon>Bacteria</taxon>
        <taxon>Pseudomonadati</taxon>
        <taxon>Bacteroidota</taxon>
        <taxon>Bacteroidia</taxon>
        <taxon>Marinilabiliales</taxon>
        <taxon>Prolixibacteraceae</taxon>
        <taxon>Maribellus</taxon>
    </lineage>
</organism>